<sequence>MSTPHLATLTPLPGGADHLDGDQVNDAACTLVELSTVPDDPGLRERAVQQLVPLIATLRRITGTADTVDDRDWLDVWRAYGIVTERTP</sequence>
<reference evidence="1 2" key="1">
    <citation type="journal article" date="2019" name="Int. J. Syst. Evol. Microbiol.">
        <title>The Global Catalogue of Microorganisms (GCM) 10K type strain sequencing project: providing services to taxonomists for standard genome sequencing and annotation.</title>
        <authorList>
            <consortium name="The Broad Institute Genomics Platform"/>
            <consortium name="The Broad Institute Genome Sequencing Center for Infectious Disease"/>
            <person name="Wu L."/>
            <person name="Ma J."/>
        </authorList>
    </citation>
    <scope>NUCLEOTIDE SEQUENCE [LARGE SCALE GENOMIC DNA]</scope>
    <source>
        <strain evidence="1 2">JCM 15478</strain>
    </source>
</reference>
<evidence type="ECO:0000313" key="1">
    <source>
        <dbReference type="EMBL" id="GAA2100479.1"/>
    </source>
</evidence>
<dbReference type="Proteomes" id="UP001500016">
    <property type="component" value="Unassembled WGS sequence"/>
</dbReference>
<accession>A0ABN2WZQ8</accession>
<organism evidence="1 2">
    <name type="scientific">Streptomyces albiaxialis</name>
    <dbReference type="NCBI Taxonomy" id="329523"/>
    <lineage>
        <taxon>Bacteria</taxon>
        <taxon>Bacillati</taxon>
        <taxon>Actinomycetota</taxon>
        <taxon>Actinomycetes</taxon>
        <taxon>Kitasatosporales</taxon>
        <taxon>Streptomycetaceae</taxon>
        <taxon>Streptomyces</taxon>
    </lineage>
</organism>
<comment type="caution">
    <text evidence="1">The sequence shown here is derived from an EMBL/GenBank/DDBJ whole genome shotgun (WGS) entry which is preliminary data.</text>
</comment>
<keyword evidence="2" id="KW-1185">Reference proteome</keyword>
<protein>
    <submittedName>
        <fullName evidence="1">Uncharacterized protein</fullName>
    </submittedName>
</protein>
<evidence type="ECO:0000313" key="2">
    <source>
        <dbReference type="Proteomes" id="UP001500016"/>
    </source>
</evidence>
<dbReference type="EMBL" id="BAAAPE010000023">
    <property type="protein sequence ID" value="GAA2100479.1"/>
    <property type="molecule type" value="Genomic_DNA"/>
</dbReference>
<dbReference type="RefSeq" id="WP_344534541.1">
    <property type="nucleotide sequence ID" value="NZ_BAAAPE010000023.1"/>
</dbReference>
<gene>
    <name evidence="1" type="ORF">GCM10009801_73040</name>
</gene>
<name>A0ABN2WZQ8_9ACTN</name>
<proteinExistence type="predicted"/>